<evidence type="ECO:0008006" key="3">
    <source>
        <dbReference type="Google" id="ProtNLM"/>
    </source>
</evidence>
<dbReference type="AlphaFoldDB" id="A0A0W0G921"/>
<evidence type="ECO:0000313" key="2">
    <source>
        <dbReference type="Proteomes" id="UP000054988"/>
    </source>
</evidence>
<gene>
    <name evidence="1" type="ORF">WG66_2363</name>
</gene>
<dbReference type="EMBL" id="LATX01000791">
    <property type="protein sequence ID" value="KTB45062.1"/>
    <property type="molecule type" value="Genomic_DNA"/>
</dbReference>
<organism evidence="1 2">
    <name type="scientific">Moniliophthora roreri</name>
    <name type="common">Frosty pod rot fungus</name>
    <name type="synonym">Monilia roreri</name>
    <dbReference type="NCBI Taxonomy" id="221103"/>
    <lineage>
        <taxon>Eukaryota</taxon>
        <taxon>Fungi</taxon>
        <taxon>Dikarya</taxon>
        <taxon>Basidiomycota</taxon>
        <taxon>Agaricomycotina</taxon>
        <taxon>Agaricomycetes</taxon>
        <taxon>Agaricomycetidae</taxon>
        <taxon>Agaricales</taxon>
        <taxon>Marasmiineae</taxon>
        <taxon>Marasmiaceae</taxon>
        <taxon>Moniliophthora</taxon>
    </lineage>
</organism>
<comment type="caution">
    <text evidence="1">The sequence shown here is derived from an EMBL/GenBank/DDBJ whole genome shotgun (WGS) entry which is preliminary data.</text>
</comment>
<evidence type="ECO:0000313" key="1">
    <source>
        <dbReference type="EMBL" id="KTB45062.1"/>
    </source>
</evidence>
<sequence length="335" mass="38027">MQLAQELVDKIIAEHKDSPRDLKACSLIGRAWVTQTRRPGYLFSTLPHMNDEQLNAFIRFFLDPTSCPFTLQRGCVQKMSLEKPLHSYEFCGMLPTCASASTSARTRTILDVLGGIDTLDLRVIDAFDWMDYSSTNPRARTLPFFTSLRTLNLRNIRFGSAEHFLDIINSLPSLEILTWQNAKGSASPFLVCADKNARLSPRNKLHTITICLHMFTPALTAVTLRLCTQIRTWTLLELDQKDFNVLCKLFREAGRRGVPKQEWTLRAAARMEQRMANSCDLASLRIQAEKAVDLESNTRVAKLVFYGKSWSVLLSSYVYQHLTIDGLNNAVFNDL</sequence>
<reference evidence="1 2" key="1">
    <citation type="submission" date="2015-12" db="EMBL/GenBank/DDBJ databases">
        <title>Draft genome sequence of Moniliophthora roreri, the causal agent of frosty pod rot of cacao.</title>
        <authorList>
            <person name="Aime M.C."/>
            <person name="Diaz-Valderrama J.R."/>
            <person name="Kijpornyongpan T."/>
            <person name="Phillips-Mora W."/>
        </authorList>
    </citation>
    <scope>NUCLEOTIDE SEQUENCE [LARGE SCALE GENOMIC DNA]</scope>
    <source>
        <strain evidence="1 2">MCA 2952</strain>
    </source>
</reference>
<accession>A0A0W0G921</accession>
<dbReference type="Proteomes" id="UP000054988">
    <property type="component" value="Unassembled WGS sequence"/>
</dbReference>
<name>A0A0W0G921_MONRR</name>
<protein>
    <recommendedName>
        <fullName evidence="3">F-box domain-containing protein</fullName>
    </recommendedName>
</protein>
<proteinExistence type="predicted"/>